<protein>
    <recommendedName>
        <fullName evidence="3">CR-type domain-containing protein</fullName>
    </recommendedName>
</protein>
<proteinExistence type="predicted"/>
<organism evidence="1 2">
    <name type="scientific">Marchantia polymorpha subsp. ruderalis</name>
    <dbReference type="NCBI Taxonomy" id="1480154"/>
    <lineage>
        <taxon>Eukaryota</taxon>
        <taxon>Viridiplantae</taxon>
        <taxon>Streptophyta</taxon>
        <taxon>Embryophyta</taxon>
        <taxon>Marchantiophyta</taxon>
        <taxon>Marchantiopsida</taxon>
        <taxon>Marchantiidae</taxon>
        <taxon>Marchantiales</taxon>
        <taxon>Marchantiaceae</taxon>
        <taxon>Marchantia</taxon>
    </lineage>
</organism>
<evidence type="ECO:0008006" key="3">
    <source>
        <dbReference type="Google" id="ProtNLM"/>
    </source>
</evidence>
<sequence>MSITESEIAGFGVGALLLAASIAAPRIDAFIARAQRRSLRLCEECGGVQRLPCKKCRGRGQERVAFSSPWAKSEAAPACGACNGRGQIPCSSCSKL</sequence>
<reference evidence="1" key="1">
    <citation type="submission" date="2016-03" db="EMBL/GenBank/DDBJ databases">
        <title>Mechanisms controlling the formation of the plant cell surface in tip-growing cells are functionally conserved among land plants.</title>
        <authorList>
            <person name="Honkanen S."/>
            <person name="Jones V.A."/>
            <person name="Morieri G."/>
            <person name="Champion C."/>
            <person name="Hetherington A.J."/>
            <person name="Kelly S."/>
            <person name="Saint-Marcoux D."/>
            <person name="Proust H."/>
            <person name="Prescott H."/>
            <person name="Dolan L."/>
        </authorList>
    </citation>
    <scope>NUCLEOTIDE SEQUENCE [LARGE SCALE GENOMIC DNA]</scope>
    <source>
        <tissue evidence="1">Whole gametophyte</tissue>
    </source>
</reference>
<comment type="caution">
    <text evidence="1">The sequence shown here is derived from an EMBL/GenBank/DDBJ whole genome shotgun (WGS) entry which is preliminary data.</text>
</comment>
<name>A0A176WHB8_MARPO</name>
<keyword evidence="2" id="KW-1185">Reference proteome</keyword>
<dbReference type="Proteomes" id="UP000077202">
    <property type="component" value="Unassembled WGS sequence"/>
</dbReference>
<dbReference type="SUPFAM" id="SSF57938">
    <property type="entry name" value="DnaJ/Hsp40 cysteine-rich domain"/>
    <property type="match status" value="1"/>
</dbReference>
<accession>A0A176WHB8</accession>
<dbReference type="EMBL" id="LVLJ01000986">
    <property type="protein sequence ID" value="OAE31695.1"/>
    <property type="molecule type" value="Genomic_DNA"/>
</dbReference>
<evidence type="ECO:0000313" key="1">
    <source>
        <dbReference type="EMBL" id="OAE31695.1"/>
    </source>
</evidence>
<dbReference type="PANTHER" id="PTHR37760:SF1">
    <property type="entry name" value="CHAPERONE"/>
    <property type="match status" value="1"/>
</dbReference>
<dbReference type="PANTHER" id="PTHR37760">
    <property type="entry name" value="CHAPERONE"/>
    <property type="match status" value="1"/>
</dbReference>
<dbReference type="InterPro" id="IPR036410">
    <property type="entry name" value="HSP_DnaJ_Cys-rich_dom_sf"/>
</dbReference>
<evidence type="ECO:0000313" key="2">
    <source>
        <dbReference type="Proteomes" id="UP000077202"/>
    </source>
</evidence>
<gene>
    <name evidence="1" type="ORF">AXG93_3384s1690</name>
</gene>
<dbReference type="AlphaFoldDB" id="A0A176WHB8"/>